<dbReference type="Proteomes" id="UP000218471">
    <property type="component" value="Unassembled WGS sequence"/>
</dbReference>
<sequence>MNSLSQIWTLKSKAGISEENFRALILDISNQQTESTKELSKFQTEKLIETIYKLHPELKKKKIGERTPNKYSSIPKNVSKLRSLVTPDQNELIRNLVTALILSSEYKNLSVDSLPLKMFKRKLNELSRHEAQSVIEALKKILIRANQEQFDQYFKNGITCSESVLRILRLILVRGMGI</sequence>
<dbReference type="AlphaFoldDB" id="A0AAV9G1W7"/>
<proteinExistence type="predicted"/>
<organism evidence="1 3">
    <name type="scientific">Leptospira interrogans</name>
    <dbReference type="NCBI Taxonomy" id="173"/>
    <lineage>
        <taxon>Bacteria</taxon>
        <taxon>Pseudomonadati</taxon>
        <taxon>Spirochaetota</taxon>
        <taxon>Spirochaetia</taxon>
        <taxon>Leptospirales</taxon>
        <taxon>Leptospiraceae</taxon>
        <taxon>Leptospira</taxon>
    </lineage>
</organism>
<accession>A0AAV9G1W7</accession>
<reference evidence="1" key="1">
    <citation type="submission" date="2023-10" db="EMBL/GenBank/DDBJ databases">
        <title>Genomic and proteomic analysis of Leptospira interrogans strain CUDO8.</title>
        <authorList>
            <person name="Boonciew P."/>
            <person name="Kurilung A."/>
            <person name="Prapasarakul N."/>
        </authorList>
    </citation>
    <scope>NUCLEOTIDE SEQUENCE</scope>
    <source>
        <strain evidence="1">CUDO8</strain>
    </source>
</reference>
<name>A0AAV9G1W7_LEPIR</name>
<protein>
    <submittedName>
        <fullName evidence="1">Phage protein GemA/Gp16 family protein</fullName>
    </submittedName>
</protein>
<evidence type="ECO:0000313" key="2">
    <source>
        <dbReference type="EMBL" id="KAK2620924.1"/>
    </source>
</evidence>
<dbReference type="RefSeq" id="WP_001087279.1">
    <property type="nucleotide sequence ID" value="NZ_CP092672.1"/>
</dbReference>
<evidence type="ECO:0000313" key="1">
    <source>
        <dbReference type="EMBL" id="KAK2620497.1"/>
    </source>
</evidence>
<dbReference type="EMBL" id="NKYG02000001">
    <property type="protein sequence ID" value="KAK2620924.1"/>
    <property type="molecule type" value="Genomic_DNA"/>
</dbReference>
<dbReference type="EMBL" id="NKYG02000001">
    <property type="protein sequence ID" value="KAK2620497.1"/>
    <property type="molecule type" value="Genomic_DNA"/>
</dbReference>
<evidence type="ECO:0000313" key="3">
    <source>
        <dbReference type="Proteomes" id="UP000218471"/>
    </source>
</evidence>
<gene>
    <name evidence="1" type="ORF">CFV95_016545</name>
    <name evidence="2" type="ORF">CFV95_018890</name>
</gene>
<comment type="caution">
    <text evidence="1">The sequence shown here is derived from an EMBL/GenBank/DDBJ whole genome shotgun (WGS) entry which is preliminary data.</text>
</comment>